<dbReference type="GO" id="GO:0016428">
    <property type="term" value="F:tRNA (cytidine-5-)-methyltransferase activity"/>
    <property type="evidence" value="ECO:0007669"/>
    <property type="project" value="EnsemblFungi"/>
</dbReference>
<keyword evidence="5 10" id="KW-0808">Transferase</keyword>
<dbReference type="Proteomes" id="UP000000314">
    <property type="component" value="Chromosome 4"/>
</dbReference>
<accession>C4R7X3</accession>
<dbReference type="SUPFAM" id="SSF53335">
    <property type="entry name" value="S-adenosyl-L-methionine-dependent methyltransferases"/>
    <property type="match status" value="1"/>
</dbReference>
<feature type="binding site" evidence="10">
    <location>
        <position position="242"/>
    </location>
    <ligand>
        <name>S-adenosyl-L-methionine</name>
        <dbReference type="ChEBI" id="CHEBI:59789"/>
    </ligand>
</feature>
<keyword evidence="7" id="KW-0819">tRNA processing</keyword>
<evidence type="ECO:0000313" key="13">
    <source>
        <dbReference type="EMBL" id="CAY71698.1"/>
    </source>
</evidence>
<evidence type="ECO:0000256" key="1">
    <source>
        <dbReference type="ARBA" id="ARBA00004123"/>
    </source>
</evidence>
<dbReference type="SMR" id="C4R7X3"/>
<name>C4R7X3_KOMPG</name>
<dbReference type="AlphaFoldDB" id="C4R7X3"/>
<dbReference type="Pfam" id="PF25378">
    <property type="entry name" value="PUA_NSUN2"/>
    <property type="match status" value="1"/>
</dbReference>
<dbReference type="PROSITE" id="PS01153">
    <property type="entry name" value="NOL1_NOP2_SUN"/>
    <property type="match status" value="1"/>
</dbReference>
<dbReference type="KEGG" id="ppa:PAS_chr4_0445"/>
<dbReference type="HOGENOM" id="CLU_005316_4_3_1"/>
<feature type="domain" description="SAM-dependent MTase RsmB/NOP-type" evidence="12">
    <location>
        <begin position="67"/>
        <end position="421"/>
    </location>
</feature>
<organism evidence="13 14">
    <name type="scientific">Komagataella phaffii (strain GS115 / ATCC 20864)</name>
    <name type="common">Yeast</name>
    <name type="synonym">Pichia pastoris</name>
    <dbReference type="NCBI Taxonomy" id="644223"/>
    <lineage>
        <taxon>Eukaryota</taxon>
        <taxon>Fungi</taxon>
        <taxon>Dikarya</taxon>
        <taxon>Ascomycota</taxon>
        <taxon>Saccharomycotina</taxon>
        <taxon>Pichiomycetes</taxon>
        <taxon>Pichiales</taxon>
        <taxon>Pichiaceae</taxon>
        <taxon>Komagataella</taxon>
    </lineage>
</organism>
<dbReference type="Pfam" id="PF01189">
    <property type="entry name" value="Methyltr_RsmB-F"/>
    <property type="match status" value="1"/>
</dbReference>
<dbReference type="PROSITE" id="PS51686">
    <property type="entry name" value="SAM_MT_RSMB_NOP"/>
    <property type="match status" value="1"/>
</dbReference>
<feature type="region of interest" description="Disordered" evidence="11">
    <location>
        <begin position="659"/>
        <end position="711"/>
    </location>
</feature>
<keyword evidence="6 10" id="KW-0949">S-adenosyl-L-methionine</keyword>
<dbReference type="PRINTS" id="PR02011">
    <property type="entry name" value="RCMTNCL1"/>
</dbReference>
<dbReference type="PRINTS" id="PR02008">
    <property type="entry name" value="RCMTFAMILY"/>
</dbReference>
<evidence type="ECO:0000256" key="5">
    <source>
        <dbReference type="ARBA" id="ARBA00022679"/>
    </source>
</evidence>
<dbReference type="InterPro" id="IPR018314">
    <property type="entry name" value="RsmB/NOL1/NOP2-like_CS"/>
</dbReference>
<dbReference type="eggNOG" id="KOG2198">
    <property type="taxonomic scope" value="Eukaryota"/>
</dbReference>
<dbReference type="InParanoid" id="C4R7X3"/>
<feature type="binding site" evidence="10">
    <location>
        <position position="215"/>
    </location>
    <ligand>
        <name>S-adenosyl-L-methionine</name>
        <dbReference type="ChEBI" id="CHEBI:59789"/>
    </ligand>
</feature>
<feature type="active site" description="Nucleophile" evidence="10">
    <location>
        <position position="320"/>
    </location>
</feature>
<keyword evidence="9" id="KW-0539">Nucleus</keyword>
<evidence type="ECO:0000256" key="10">
    <source>
        <dbReference type="PROSITE-ProRule" id="PRU01023"/>
    </source>
</evidence>
<protein>
    <submittedName>
        <fullName evidence="13">S-adenosyl-L-methionine-dependent tRNA: m5C-methyltransferase</fullName>
    </submittedName>
</protein>
<evidence type="ECO:0000256" key="4">
    <source>
        <dbReference type="ARBA" id="ARBA00022603"/>
    </source>
</evidence>
<dbReference type="GO" id="GO:0000049">
    <property type="term" value="F:tRNA binding"/>
    <property type="evidence" value="ECO:0007669"/>
    <property type="project" value="UniProtKB-KW"/>
</dbReference>
<dbReference type="FunCoup" id="C4R7X3">
    <property type="interactions" value="1310"/>
</dbReference>
<proteinExistence type="inferred from homology"/>
<evidence type="ECO:0000256" key="7">
    <source>
        <dbReference type="ARBA" id="ARBA00022694"/>
    </source>
</evidence>
<dbReference type="InterPro" id="IPR029063">
    <property type="entry name" value="SAM-dependent_MTases_sf"/>
</dbReference>
<dbReference type="EMBL" id="FN392322">
    <property type="protein sequence ID" value="CAY71698.1"/>
    <property type="molecule type" value="Genomic_DNA"/>
</dbReference>
<reference evidence="13 14" key="1">
    <citation type="journal article" date="2009" name="Nat. Biotechnol.">
        <title>Genome sequence of the recombinant protein production host Pichia pastoris.</title>
        <authorList>
            <person name="De Schutter K."/>
            <person name="Lin Y.C."/>
            <person name="Tiels P."/>
            <person name="Van Hecke A."/>
            <person name="Glinka S."/>
            <person name="Weber-Lehmann J."/>
            <person name="Rouze P."/>
            <person name="Van de Peer Y."/>
            <person name="Callewaert N."/>
        </authorList>
    </citation>
    <scope>NUCLEOTIDE SEQUENCE [LARGE SCALE GENOMIC DNA]</scope>
    <source>
        <strain evidence="14">GS115 / ATCC 20864</strain>
    </source>
</reference>
<dbReference type="GO" id="GO:0002127">
    <property type="term" value="P:tRNA wobble base cytosine methylation"/>
    <property type="evidence" value="ECO:0007669"/>
    <property type="project" value="EnsemblFungi"/>
</dbReference>
<dbReference type="OrthoDB" id="6093671at2759"/>
<dbReference type="PANTHER" id="PTHR22808">
    <property type="entry name" value="NCL1 YEAST -RELATED NOL1/NOP2/FMU SUN DOMAIN-CONTAINING"/>
    <property type="match status" value="1"/>
</dbReference>
<evidence type="ECO:0000256" key="3">
    <source>
        <dbReference type="ARBA" id="ARBA00022555"/>
    </source>
</evidence>
<comment type="subcellular location">
    <subcellularLocation>
        <location evidence="1">Nucleus</location>
    </subcellularLocation>
</comment>
<dbReference type="InterPro" id="IPR057286">
    <property type="entry name" value="PUA_NSUN2"/>
</dbReference>
<dbReference type="Gene3D" id="3.40.50.150">
    <property type="entry name" value="Vaccinia Virus protein VP39"/>
    <property type="match status" value="1"/>
</dbReference>
<feature type="region of interest" description="Disordered" evidence="11">
    <location>
        <begin position="426"/>
        <end position="468"/>
    </location>
</feature>
<feature type="binding site" evidence="10">
    <location>
        <begin position="186"/>
        <end position="192"/>
    </location>
    <ligand>
        <name>S-adenosyl-L-methionine</name>
        <dbReference type="ChEBI" id="CHEBI:59789"/>
    </ligand>
</feature>
<dbReference type="GO" id="GO:0070301">
    <property type="term" value="P:cellular response to hydrogen peroxide"/>
    <property type="evidence" value="ECO:0007669"/>
    <property type="project" value="EnsemblFungi"/>
</dbReference>
<dbReference type="OMA" id="QLFTEYV"/>
<keyword evidence="3" id="KW-0820">tRNA-binding</keyword>
<gene>
    <name evidence="13" type="ordered locus">PAS_chr4_0445</name>
</gene>
<keyword evidence="8 10" id="KW-0694">RNA-binding</keyword>
<dbReference type="STRING" id="644223.C4R7X3"/>
<dbReference type="RefSeq" id="XP_002493877.1">
    <property type="nucleotide sequence ID" value="XM_002493832.1"/>
</dbReference>
<evidence type="ECO:0000256" key="11">
    <source>
        <dbReference type="SAM" id="MobiDB-lite"/>
    </source>
</evidence>
<dbReference type="InterPro" id="IPR001678">
    <property type="entry name" value="MeTrfase_RsmB-F_NOP2_dom"/>
</dbReference>
<keyword evidence="4 10" id="KW-0489">Methyltransferase</keyword>
<evidence type="ECO:0000256" key="6">
    <source>
        <dbReference type="ARBA" id="ARBA00022691"/>
    </source>
</evidence>
<feature type="compositionally biased region" description="Basic and acidic residues" evidence="11">
    <location>
        <begin position="426"/>
        <end position="444"/>
    </location>
</feature>
<comment type="similarity">
    <text evidence="2 10">Belongs to the class I-like SAM-binding methyltransferase superfamily. RsmB/NOP family.</text>
</comment>
<dbReference type="GO" id="GO:0005634">
    <property type="term" value="C:nucleus"/>
    <property type="evidence" value="ECO:0007669"/>
    <property type="project" value="UniProtKB-SubCell"/>
</dbReference>
<keyword evidence="14" id="KW-1185">Reference proteome</keyword>
<dbReference type="Pfam" id="PF25376">
    <property type="entry name" value="Pre-PUA_NSUN2"/>
    <property type="match status" value="1"/>
</dbReference>
<evidence type="ECO:0000313" key="14">
    <source>
        <dbReference type="Proteomes" id="UP000000314"/>
    </source>
</evidence>
<dbReference type="GO" id="GO:0005737">
    <property type="term" value="C:cytoplasm"/>
    <property type="evidence" value="ECO:0007669"/>
    <property type="project" value="TreeGrafter"/>
</dbReference>
<dbReference type="InterPro" id="IPR057285">
    <property type="entry name" value="Pre-PUA_NSUN2"/>
</dbReference>
<evidence type="ECO:0000256" key="8">
    <source>
        <dbReference type="ARBA" id="ARBA00022884"/>
    </source>
</evidence>
<evidence type="ECO:0000259" key="12">
    <source>
        <dbReference type="PROSITE" id="PS51686"/>
    </source>
</evidence>
<dbReference type="InterPro" id="IPR049560">
    <property type="entry name" value="MeTrfase_RsmB-F_NOP2_cat"/>
</dbReference>
<feature type="binding site" evidence="10">
    <location>
        <position position="267"/>
    </location>
    <ligand>
        <name>S-adenosyl-L-methionine</name>
        <dbReference type="ChEBI" id="CHEBI:59789"/>
    </ligand>
</feature>
<dbReference type="InterPro" id="IPR023270">
    <property type="entry name" value="RCMT_NCL1"/>
</dbReference>
<dbReference type="GeneID" id="8201394"/>
<dbReference type="InterPro" id="IPR023267">
    <property type="entry name" value="RCMT"/>
</dbReference>
<evidence type="ECO:0000256" key="2">
    <source>
        <dbReference type="ARBA" id="ARBA00007494"/>
    </source>
</evidence>
<evidence type="ECO:0000256" key="9">
    <source>
        <dbReference type="ARBA" id="ARBA00023242"/>
    </source>
</evidence>
<dbReference type="PANTHER" id="PTHR22808:SF1">
    <property type="entry name" value="RNA CYTOSINE-C(5)-METHYLTRANSFERASE NSUN2-RELATED"/>
    <property type="match status" value="1"/>
</dbReference>
<sequence length="711" mass="81627">MIRFLITIMGRFRRNKKGGSNNGKFGKRDNNHRGFHESWKDIEKENPRWESYYKELGLLSEEEFEVFKKSCQQTLPLTFRITGTRKHASEIRDIFEQKHLPNLTNLNIEGYEDYSPPKSLPWYPNHLGWQIDLPKGVIKKNPDYAKTQRFLVIETDVGNISRQEAVSMIPPLVLDVKPHHYVLDMCAAPGSKTSQLVEALHAEDKEPSGFVMANDSDYKRSHMLVHQVKRLNSANFIVVNHDAQMFPKMKLTPESQEYIKFDRVLCDVPCTGDATMRKNINVWTNWTPGNAIGLHPLQLNILNRGIQLLQRGGRLVYSTCSLNPIENEAVVAAALRQWGDQIRLVDCSDRLPGLKRVPGISNWKVFGKDMELREKGADDIHATVFPPTEEEAKNFNLDRCIRVYPHLQNTGGFFITVFEKIDKNSIGEKRKEQPDEEAEKKQKVDNNTSVNPVKKQRLPRDANEEPFNFLDPANEQLQKCWEFYGFDDKFDRTCTLVRNATGDPIRTIYYVAPVVKNVIQTNETRLKLVHSGVKLFVAQKSEHTCPWRLQNESLSIIKKHISKERVFECNLDVLLILLQEGFPNINGIKEKELDVEFIKQIENTDEGCCLINVVRKNPNEEALFLPLWKGKSNFNLMVSKQETFELLYRIYGIETEKQSQAKVVQEEPESQGKETPIQEAAETAAENPSEPIENAEPAEPKKSTEPVQSAE</sequence>